<evidence type="ECO:0000256" key="2">
    <source>
        <dbReference type="ARBA" id="ARBA00022630"/>
    </source>
</evidence>
<dbReference type="PANTHER" id="PTHR11455">
    <property type="entry name" value="CRYPTOCHROME"/>
    <property type="match status" value="1"/>
</dbReference>
<proteinExistence type="predicted"/>
<dbReference type="Gene3D" id="1.10.579.10">
    <property type="entry name" value="DNA Cyclobutane Dipyrimidine Photolyase, subunit A, domain 3"/>
    <property type="match status" value="1"/>
</dbReference>
<dbReference type="EC" id="4.1.99.3" evidence="5"/>
<dbReference type="PANTHER" id="PTHR11455:SF9">
    <property type="entry name" value="CRYPTOCHROME CIRCADIAN CLOCK 5 ISOFORM X1"/>
    <property type="match status" value="1"/>
</dbReference>
<feature type="domain" description="Cryptochrome/DNA photolyase FAD-binding" evidence="4">
    <location>
        <begin position="78"/>
        <end position="205"/>
    </location>
</feature>
<organism evidence="5 6">
    <name type="scientific">Novosphingobium capsulatum</name>
    <dbReference type="NCBI Taxonomy" id="13688"/>
    <lineage>
        <taxon>Bacteria</taxon>
        <taxon>Pseudomonadati</taxon>
        <taxon>Pseudomonadota</taxon>
        <taxon>Alphaproteobacteria</taxon>
        <taxon>Sphingomonadales</taxon>
        <taxon>Sphingomonadaceae</taxon>
        <taxon>Novosphingobium</taxon>
    </lineage>
</organism>
<comment type="caution">
    <text evidence="5">The sequence shown here is derived from an EMBL/GenBank/DDBJ whole genome shotgun (WGS) entry which is preliminary data.</text>
</comment>
<evidence type="ECO:0000256" key="3">
    <source>
        <dbReference type="ARBA" id="ARBA00022827"/>
    </source>
</evidence>
<comment type="cofactor">
    <cofactor evidence="1">
        <name>FAD</name>
        <dbReference type="ChEBI" id="CHEBI:57692"/>
    </cofactor>
</comment>
<keyword evidence="3" id="KW-0274">FAD</keyword>
<protein>
    <submittedName>
        <fullName evidence="5">Deoxyribodipyrimidine photo-lyase</fullName>
        <ecNumber evidence="5">4.1.99.3</ecNumber>
    </submittedName>
</protein>
<keyword evidence="6" id="KW-1185">Reference proteome</keyword>
<evidence type="ECO:0000256" key="1">
    <source>
        <dbReference type="ARBA" id="ARBA00001974"/>
    </source>
</evidence>
<reference evidence="5 6" key="1">
    <citation type="submission" date="2023-07" db="EMBL/GenBank/DDBJ databases">
        <title>Sorghum-associated microbial communities from plants grown in Nebraska, USA.</title>
        <authorList>
            <person name="Schachtman D."/>
        </authorList>
    </citation>
    <scope>NUCLEOTIDE SEQUENCE [LARGE SCALE GENOMIC DNA]</scope>
    <source>
        <strain evidence="5 6">DS1027</strain>
    </source>
</reference>
<dbReference type="Gene3D" id="1.25.40.80">
    <property type="match status" value="1"/>
</dbReference>
<evidence type="ECO:0000259" key="4">
    <source>
        <dbReference type="Pfam" id="PF03441"/>
    </source>
</evidence>
<sequence>MADTPIFPVTRAAALERLAQFVPHAGVDYARRRNFDQGPGHHDAVSRLSAALRRRVLSEADVVDAVAAAHGPDAAASFISEVFWRTYWKGWLEQRPAIWTRYLAGRDAARQMLRRDPDLAERHGDAVAGHTGIDAFDHWMGELAQTGYLHNWARMQVASIWIFTLGLPWELGAAHFLDQLRDGDPASNTLSWRWVAGLHTAGKAYLADADRITAMTGGRFAPKGLAGATTIPADAPPPAAAPWRTPQTLDIGAPALVWITPEDAGLEQDPALSRLPVRGVVACRSHAGCAADATALDDALERAAAQWQAPAQWIESPADLADAARAAGTSQIVTGFVPVGPLADALPAIRALVESEGLALAEHLRAWDNTVWPHCRRGFFALKQEIPALLPLLLKEPA</sequence>
<dbReference type="EMBL" id="JAVDRD010000002">
    <property type="protein sequence ID" value="MDR6510415.1"/>
    <property type="molecule type" value="Genomic_DNA"/>
</dbReference>
<accession>A0ABU1MJA1</accession>
<dbReference type="GO" id="GO:0003904">
    <property type="term" value="F:deoxyribodipyrimidine photo-lyase activity"/>
    <property type="evidence" value="ECO:0007669"/>
    <property type="project" value="UniProtKB-EC"/>
</dbReference>
<keyword evidence="5" id="KW-0456">Lyase</keyword>
<dbReference type="SUPFAM" id="SSF48173">
    <property type="entry name" value="Cryptochrome/photolyase FAD-binding domain"/>
    <property type="match status" value="1"/>
</dbReference>
<evidence type="ECO:0000313" key="5">
    <source>
        <dbReference type="EMBL" id="MDR6510415.1"/>
    </source>
</evidence>
<dbReference type="InterPro" id="IPR005101">
    <property type="entry name" value="Cryptochr/Photolyase_FAD-bd"/>
</dbReference>
<evidence type="ECO:0000313" key="6">
    <source>
        <dbReference type="Proteomes" id="UP001184150"/>
    </source>
</evidence>
<dbReference type="Pfam" id="PF03441">
    <property type="entry name" value="FAD_binding_7"/>
    <property type="match status" value="1"/>
</dbReference>
<gene>
    <name evidence="5" type="ORF">J2792_001275</name>
</gene>
<name>A0ABU1MJA1_9SPHN</name>
<keyword evidence="2" id="KW-0285">Flavoprotein</keyword>
<dbReference type="Proteomes" id="UP001184150">
    <property type="component" value="Unassembled WGS sequence"/>
</dbReference>
<dbReference type="InterPro" id="IPR002081">
    <property type="entry name" value="Cryptochrome/DNA_photolyase_1"/>
</dbReference>
<dbReference type="RefSeq" id="WP_309804689.1">
    <property type="nucleotide sequence ID" value="NZ_JAVDRD010000002.1"/>
</dbReference>
<dbReference type="InterPro" id="IPR036134">
    <property type="entry name" value="Crypto/Photolyase_FAD-like_sf"/>
</dbReference>